<dbReference type="AlphaFoldDB" id="A0A139A8Y8"/>
<dbReference type="Proteomes" id="UP000070544">
    <property type="component" value="Unassembled WGS sequence"/>
</dbReference>
<evidence type="ECO:0000256" key="1">
    <source>
        <dbReference type="SAM" id="Phobius"/>
    </source>
</evidence>
<keyword evidence="3" id="KW-1185">Reference proteome</keyword>
<reference evidence="2 3" key="1">
    <citation type="journal article" date="2015" name="Genome Biol. Evol.">
        <title>Phylogenomic analyses indicate that early fungi evolved digesting cell walls of algal ancestors of land plants.</title>
        <authorList>
            <person name="Chang Y."/>
            <person name="Wang S."/>
            <person name="Sekimoto S."/>
            <person name="Aerts A.L."/>
            <person name="Choi C."/>
            <person name="Clum A."/>
            <person name="LaButti K.M."/>
            <person name="Lindquist E.A."/>
            <person name="Yee Ngan C."/>
            <person name="Ohm R.A."/>
            <person name="Salamov A.A."/>
            <person name="Grigoriev I.V."/>
            <person name="Spatafora J.W."/>
            <person name="Berbee M.L."/>
        </authorList>
    </citation>
    <scope>NUCLEOTIDE SEQUENCE [LARGE SCALE GENOMIC DNA]</scope>
    <source>
        <strain evidence="2 3">JEL478</strain>
    </source>
</reference>
<dbReference type="EMBL" id="KQ965780">
    <property type="protein sequence ID" value="KXS13291.1"/>
    <property type="molecule type" value="Genomic_DNA"/>
</dbReference>
<keyword evidence="1" id="KW-0812">Transmembrane</keyword>
<accession>A0A139A8Y8</accession>
<proteinExistence type="predicted"/>
<gene>
    <name evidence="2" type="ORF">M427DRAFT_34149</name>
</gene>
<feature type="transmembrane region" description="Helical" evidence="1">
    <location>
        <begin position="628"/>
        <end position="651"/>
    </location>
</feature>
<dbReference type="Gene3D" id="3.80.10.10">
    <property type="entry name" value="Ribonuclease Inhibitor"/>
    <property type="match status" value="1"/>
</dbReference>
<keyword evidence="1" id="KW-0472">Membrane</keyword>
<dbReference type="OrthoDB" id="10595797at2759"/>
<evidence type="ECO:0000313" key="2">
    <source>
        <dbReference type="EMBL" id="KXS13291.1"/>
    </source>
</evidence>
<organism evidence="2 3">
    <name type="scientific">Gonapodya prolifera (strain JEL478)</name>
    <name type="common">Monoblepharis prolifera</name>
    <dbReference type="NCBI Taxonomy" id="1344416"/>
    <lineage>
        <taxon>Eukaryota</taxon>
        <taxon>Fungi</taxon>
        <taxon>Fungi incertae sedis</taxon>
        <taxon>Chytridiomycota</taxon>
        <taxon>Chytridiomycota incertae sedis</taxon>
        <taxon>Monoblepharidomycetes</taxon>
        <taxon>Monoblepharidales</taxon>
        <taxon>Gonapodyaceae</taxon>
        <taxon>Gonapodya</taxon>
    </lineage>
</organism>
<sequence>MLGAPFAFPPAKLTPFRSPPSVIPRKKLPPFHLPSLPTELLHTLLDYLADRPRNLPDVYSFDQKCAFCVLSSPAYDDSKGIPSYVCPSCDVCPLARLVAAFCDTPKVLACVRTVVGESACLSRECDPVEGRWYDRVLKQISVSNSVFTSTTIDALYELTDTSSHPRLSSITLATCFVPKPLVQLLPRTLTELSLVDSRFPPASRDSMLDAVLARCPNLTSLSVQGAQVSAPSLVRAVGKMSGSIKTLGLSFGCWKDSAGRCLVGQHTGLNADDILHLSTHISSLRHLTVVLVDKCDHLHIPSTVALWQALFPPHSPGVLESLTIDGFTSRRLDGVLFSLFTTLRDQHTSNNTSSAHSLKSLTLRGLLSPSSTSYLPSVTSAFPSLTNLTLQCPDLFTSEGAPIAASCLSRLYFLRELDLSPQWRSFERDCPAWSDSDLASVLQFNQPVGPPPLLKLRLASIRGGHCVGPATLSALHGAGLAKRLSYLSMHAICLAAPRGPSTLHTQCRHCGGSEDVHGLKTFMASVGVALWAALFMPLSNQPAQTPHGPSRSARAHTPTSPKLDLATITSAVRSAVAVEVLGVGFCTMVRGRLEEGFGLGDVGEGEGERTRAGDFVKADLDVGSATLVYLWTVVSLAGQMICAAVVFLLTLASPGRCALIHDGEPTMPVVTSLPRLKSVFVERHPKDVKWVLRGAALERARKLGSVMWGAGSGVGEDFGRK</sequence>
<protein>
    <submittedName>
        <fullName evidence="2">Uncharacterized protein</fullName>
    </submittedName>
</protein>
<keyword evidence="1" id="KW-1133">Transmembrane helix</keyword>
<evidence type="ECO:0000313" key="3">
    <source>
        <dbReference type="Proteomes" id="UP000070544"/>
    </source>
</evidence>
<name>A0A139A8Y8_GONPJ</name>
<dbReference type="InterPro" id="IPR032675">
    <property type="entry name" value="LRR_dom_sf"/>
</dbReference>
<dbReference type="SUPFAM" id="SSF52047">
    <property type="entry name" value="RNI-like"/>
    <property type="match status" value="1"/>
</dbReference>